<protein>
    <recommendedName>
        <fullName evidence="2">FAD-binding protein</fullName>
    </recommendedName>
</protein>
<dbReference type="AlphaFoldDB" id="A0AAU7Z5X5"/>
<accession>A0AAU7Z5X5</accession>
<dbReference type="Gene3D" id="3.50.50.60">
    <property type="entry name" value="FAD/NAD(P)-binding domain"/>
    <property type="match status" value="1"/>
</dbReference>
<gene>
    <name evidence="1" type="ORF">RBB81_08980</name>
</gene>
<evidence type="ECO:0008006" key="2">
    <source>
        <dbReference type="Google" id="ProtNLM"/>
    </source>
</evidence>
<proteinExistence type="predicted"/>
<reference evidence="1" key="2">
    <citation type="journal article" date="2024" name="Environ. Microbiol.">
        <title>Genome analysis and description of Tunturibacter gen. nov. expands the diversity of Terriglobia in tundra soils.</title>
        <authorList>
            <person name="Messyasz A."/>
            <person name="Mannisto M.K."/>
            <person name="Kerkhof L.J."/>
            <person name="Haggblom M.M."/>
        </authorList>
    </citation>
    <scope>NUCLEOTIDE SEQUENCE</scope>
    <source>
        <strain evidence="1">M8UP39</strain>
    </source>
</reference>
<sequence length="72" mass="7709">MNLRSSKPAAEVFIVGAGPAGLAAAIKVSTSKITTPCSLPSILFQRLLEVHIDHRPASSRVLTNYLLPDYTC</sequence>
<organism evidence="1">
    <name type="scientific">Tunturiibacter gelidiferens</name>
    <dbReference type="NCBI Taxonomy" id="3069689"/>
    <lineage>
        <taxon>Bacteria</taxon>
        <taxon>Pseudomonadati</taxon>
        <taxon>Acidobacteriota</taxon>
        <taxon>Terriglobia</taxon>
        <taxon>Terriglobales</taxon>
        <taxon>Acidobacteriaceae</taxon>
        <taxon>Tunturiibacter</taxon>
    </lineage>
</organism>
<dbReference type="InterPro" id="IPR036188">
    <property type="entry name" value="FAD/NAD-bd_sf"/>
</dbReference>
<dbReference type="RefSeq" id="WP_353073448.1">
    <property type="nucleotide sequence ID" value="NZ_CP132938.1"/>
</dbReference>
<dbReference type="EMBL" id="CP132938">
    <property type="protein sequence ID" value="XCB24044.1"/>
    <property type="molecule type" value="Genomic_DNA"/>
</dbReference>
<evidence type="ECO:0000313" key="1">
    <source>
        <dbReference type="EMBL" id="XCB24044.1"/>
    </source>
</evidence>
<reference evidence="1" key="1">
    <citation type="submission" date="2023-08" db="EMBL/GenBank/DDBJ databases">
        <authorList>
            <person name="Messyasz A."/>
            <person name="Mannisto M.K."/>
            <person name="Kerkhof L.J."/>
            <person name="Haggblom M."/>
        </authorList>
    </citation>
    <scope>NUCLEOTIDE SEQUENCE</scope>
    <source>
        <strain evidence="1">M8UP39</strain>
    </source>
</reference>
<name>A0AAU7Z5X5_9BACT</name>
<dbReference type="KEGG" id="tgi:RBB81_08980"/>